<feature type="region of interest" description="Disordered" evidence="2">
    <location>
        <begin position="1"/>
        <end position="29"/>
    </location>
</feature>
<evidence type="ECO:0000313" key="5">
    <source>
        <dbReference type="Proteomes" id="UP000509750"/>
    </source>
</evidence>
<dbReference type="GO" id="GO:0008270">
    <property type="term" value="F:zinc ion binding"/>
    <property type="evidence" value="ECO:0007669"/>
    <property type="project" value="UniProtKB-KW"/>
</dbReference>
<keyword evidence="5" id="KW-1185">Reference proteome</keyword>
<proteinExistence type="predicted"/>
<keyword evidence="1" id="KW-0863">Zinc-finger</keyword>
<evidence type="ECO:0000256" key="2">
    <source>
        <dbReference type="SAM" id="MobiDB-lite"/>
    </source>
</evidence>
<reference evidence="4 5" key="1">
    <citation type="submission" date="2020-07" db="EMBL/GenBank/DDBJ databases">
        <title>Gai3-2, isolated from salt lake.</title>
        <authorList>
            <person name="Cui H."/>
            <person name="Shi X."/>
        </authorList>
    </citation>
    <scope>NUCLEOTIDE SEQUENCE [LARGE SCALE GENOMIC DNA]</scope>
    <source>
        <strain evidence="4 5">Gai3-2</strain>
    </source>
</reference>
<keyword evidence="1" id="KW-0862">Zinc</keyword>
<dbReference type="AlphaFoldDB" id="A0A7D5GFG6"/>
<feature type="region of interest" description="Disordered" evidence="2">
    <location>
        <begin position="141"/>
        <end position="166"/>
    </location>
</feature>
<dbReference type="Pfam" id="PF04434">
    <property type="entry name" value="SWIM"/>
    <property type="match status" value="1"/>
</dbReference>
<dbReference type="EMBL" id="CP058529">
    <property type="protein sequence ID" value="QLG28228.1"/>
    <property type="molecule type" value="Genomic_DNA"/>
</dbReference>
<dbReference type="Proteomes" id="UP000509750">
    <property type="component" value="Chromosome"/>
</dbReference>
<name>A0A7D5GFG6_9EURY</name>
<feature type="domain" description="SWIM-type" evidence="3">
    <location>
        <begin position="52"/>
        <end position="84"/>
    </location>
</feature>
<dbReference type="OrthoDB" id="166762at2157"/>
<dbReference type="InterPro" id="IPR007527">
    <property type="entry name" value="Znf_SWIM"/>
</dbReference>
<evidence type="ECO:0000259" key="3">
    <source>
        <dbReference type="PROSITE" id="PS50966"/>
    </source>
</evidence>
<evidence type="ECO:0000313" key="4">
    <source>
        <dbReference type="EMBL" id="QLG28228.1"/>
    </source>
</evidence>
<dbReference type="GeneID" id="56029565"/>
<accession>A0A7D5GFG6</accession>
<dbReference type="RefSeq" id="WP_179169803.1">
    <property type="nucleotide sequence ID" value="NZ_CP058529.1"/>
</dbReference>
<feature type="compositionally biased region" description="Polar residues" evidence="2">
    <location>
        <begin position="1"/>
        <end position="10"/>
    </location>
</feature>
<gene>
    <name evidence="4" type="ORF">HUG10_11990</name>
</gene>
<feature type="compositionally biased region" description="Basic and acidic residues" evidence="2">
    <location>
        <begin position="142"/>
        <end position="166"/>
    </location>
</feature>
<sequence length="219" mass="24058">MTHSVHTSASAARHTLPDDGLTGRAGRARREPMAVRALRDDTYLVDTEHDSYIVDLDARSCSCPDRTIRNARCKHLRRVAMEVNEGLVPPPGKRDGACAVCGEPIFVPVGKGSYLCPVHRPARGEFVRDRESGSLLLVTDVTSERSDERETDDGRPIAEYDSNRDYGDHEPVVEAVYVGRARAADGHLDVSGLRRYSFPASRLKRIPDDIAPNLAVVGV</sequence>
<protein>
    <submittedName>
        <fullName evidence="4">SWIM zinc finger family protein</fullName>
    </submittedName>
</protein>
<keyword evidence="1" id="KW-0479">Metal-binding</keyword>
<organism evidence="4 5">
    <name type="scientific">Halorarum halophilum</name>
    <dbReference type="NCBI Taxonomy" id="2743090"/>
    <lineage>
        <taxon>Archaea</taxon>
        <taxon>Methanobacteriati</taxon>
        <taxon>Methanobacteriota</taxon>
        <taxon>Stenosarchaea group</taxon>
        <taxon>Halobacteria</taxon>
        <taxon>Halobacteriales</taxon>
        <taxon>Haloferacaceae</taxon>
        <taxon>Halorarum</taxon>
    </lineage>
</organism>
<evidence type="ECO:0000256" key="1">
    <source>
        <dbReference type="PROSITE-ProRule" id="PRU00325"/>
    </source>
</evidence>
<dbReference type="PROSITE" id="PS50966">
    <property type="entry name" value="ZF_SWIM"/>
    <property type="match status" value="1"/>
</dbReference>
<dbReference type="KEGG" id="halg:HUG10_11990"/>